<dbReference type="Proteomes" id="UP000325577">
    <property type="component" value="Linkage Group LG15"/>
</dbReference>
<accession>A0A5J5B3V5</accession>
<dbReference type="AlphaFoldDB" id="A0A5J5B3V5"/>
<gene>
    <name evidence="1" type="ORF">F0562_027475</name>
</gene>
<reference evidence="1 2" key="1">
    <citation type="submission" date="2019-09" db="EMBL/GenBank/DDBJ databases">
        <title>A chromosome-level genome assembly of the Chinese tupelo Nyssa sinensis.</title>
        <authorList>
            <person name="Yang X."/>
            <person name="Kang M."/>
            <person name="Yang Y."/>
            <person name="Xiong H."/>
            <person name="Wang M."/>
            <person name="Zhang Z."/>
            <person name="Wang Z."/>
            <person name="Wu H."/>
            <person name="Ma T."/>
            <person name="Liu J."/>
            <person name="Xi Z."/>
        </authorList>
    </citation>
    <scope>NUCLEOTIDE SEQUENCE [LARGE SCALE GENOMIC DNA]</scope>
    <source>
        <strain evidence="1">J267</strain>
        <tissue evidence="1">Leaf</tissue>
    </source>
</reference>
<proteinExistence type="predicted"/>
<evidence type="ECO:0000313" key="1">
    <source>
        <dbReference type="EMBL" id="KAA8537945.1"/>
    </source>
</evidence>
<organism evidence="1 2">
    <name type="scientific">Nyssa sinensis</name>
    <dbReference type="NCBI Taxonomy" id="561372"/>
    <lineage>
        <taxon>Eukaryota</taxon>
        <taxon>Viridiplantae</taxon>
        <taxon>Streptophyta</taxon>
        <taxon>Embryophyta</taxon>
        <taxon>Tracheophyta</taxon>
        <taxon>Spermatophyta</taxon>
        <taxon>Magnoliopsida</taxon>
        <taxon>eudicotyledons</taxon>
        <taxon>Gunneridae</taxon>
        <taxon>Pentapetalae</taxon>
        <taxon>asterids</taxon>
        <taxon>Cornales</taxon>
        <taxon>Nyssaceae</taxon>
        <taxon>Nyssa</taxon>
    </lineage>
</organism>
<evidence type="ECO:0000313" key="2">
    <source>
        <dbReference type="Proteomes" id="UP000325577"/>
    </source>
</evidence>
<name>A0A5J5B3V5_9ASTE</name>
<dbReference type="OrthoDB" id="1738249at2759"/>
<dbReference type="EMBL" id="CM018038">
    <property type="protein sequence ID" value="KAA8537945.1"/>
    <property type="molecule type" value="Genomic_DNA"/>
</dbReference>
<sequence length="352" mass="40758">MNLGGVGEFAPVLATGAVLLSESFNRTQWHKLDKFLKTKESMDDFAKFRYFATDVFSSALLSVIAETKFVDVFSAEEEQKVLQNYYFYAYLQTCDFIQHDSDLDQIIRDDVLDLQNFYNLGESDVSYHLDRHISKLKDLYSIHQFYAYRKSLAKCDFIKWNSDFDEIFEKLKSENMWSELPNSYLSACLDQHFLLLHRLKNGGNIMGSVSNFNTPEWLRSHLLEAINEEYSEKLANTNKEFVEMRTGQYLEHFRFKNLVAKRVVEAQQLSTLYFAEAHQWSTESMLKRRFFEKLSQLKNGAKSVSKSWVLDKMSRLKDQVGRKTGGQVMKRLSGFILGAATLTALATSKGKV</sequence>
<protein>
    <submittedName>
        <fullName evidence="1">Uncharacterized protein</fullName>
    </submittedName>
</protein>
<keyword evidence="2" id="KW-1185">Reference proteome</keyword>